<evidence type="ECO:0000313" key="2">
    <source>
        <dbReference type="EMBL" id="PNQ93718.1"/>
    </source>
</evidence>
<proteinExistence type="predicted"/>
<dbReference type="Proteomes" id="UP000236232">
    <property type="component" value="Unassembled WGS sequence"/>
</dbReference>
<dbReference type="EMBL" id="POWE01000041">
    <property type="protein sequence ID" value="PNQ93718.1"/>
    <property type="molecule type" value="Genomic_DNA"/>
</dbReference>
<dbReference type="GO" id="GO:0016787">
    <property type="term" value="F:hydrolase activity"/>
    <property type="evidence" value="ECO:0007669"/>
    <property type="project" value="UniProtKB-KW"/>
</dbReference>
<feature type="domain" description="AB hydrolase-1" evidence="1">
    <location>
        <begin position="57"/>
        <end position="306"/>
    </location>
</feature>
<keyword evidence="2" id="KW-0378">Hydrolase</keyword>
<dbReference type="PANTHER" id="PTHR43798">
    <property type="entry name" value="MONOACYLGLYCEROL LIPASE"/>
    <property type="match status" value="1"/>
</dbReference>
<accession>A0ABX4Y9K1</accession>
<organism evidence="2 3">
    <name type="scientific">Pseudomonas gingeri NCPPB 3146 = LMG 5327</name>
    <dbReference type="NCBI Taxonomy" id="707248"/>
    <lineage>
        <taxon>Bacteria</taxon>
        <taxon>Pseudomonadati</taxon>
        <taxon>Pseudomonadota</taxon>
        <taxon>Gammaproteobacteria</taxon>
        <taxon>Pseudomonadales</taxon>
        <taxon>Pseudomonadaceae</taxon>
        <taxon>Pseudomonas</taxon>
    </lineage>
</organism>
<gene>
    <name evidence="2" type="ORF">CCU68_04900</name>
</gene>
<dbReference type="InterPro" id="IPR029058">
    <property type="entry name" value="AB_hydrolase_fold"/>
</dbReference>
<reference evidence="2 3" key="1">
    <citation type="submission" date="2018-01" db="EMBL/GenBank/DDBJ databases">
        <title>Draft Genome Sequence of Pseudomonas gingeri NCPPB 3146 (LMG 5327), a White Line Reaction Producer.</title>
        <authorList>
            <person name="Rokni-Zadeh H."/>
            <person name="Bahrami T."/>
            <person name="Zarvandi S."/>
            <person name="Changi-Ashtiani M."/>
            <person name="De Mot R."/>
        </authorList>
    </citation>
    <scope>NUCLEOTIDE SEQUENCE [LARGE SCALE GENOMIC DNA]</scope>
    <source>
        <strain evidence="3">NCPPB 3146 \ LMG 5327</strain>
    </source>
</reference>
<dbReference type="InterPro" id="IPR050266">
    <property type="entry name" value="AB_hydrolase_sf"/>
</dbReference>
<dbReference type="SUPFAM" id="SSF53474">
    <property type="entry name" value="alpha/beta-Hydrolases"/>
    <property type="match status" value="1"/>
</dbReference>
<sequence length="321" mass="35805">MPSLVQAKNQPAYGTELEGFTYTYPVKHYSFSSQDKSVRMAYVDVPAAKGSTAKNRAVVLMHGKLFCADTWSDTIKTLSREGFRVIAPDQIGFCKSTKPQGYQYSFQQLASNTHALLQSLGVTRSTVIGHSMGGMLATRYALMYPDATEHLALVNPLGLEDWKALGVPYLGVDGYYAEELETSAQELKTYQQRVHYNGEWRPEFDRWVEMQAGMFGGPGLPLIAHHAALTYDMIFNQPVFYEFENLKVPATLFIGLTDRTAITHGASPATIARLANYPELGKSVAKRIPRSTLVEFDDLGHSPHLQAPQRFYPELLKAINK</sequence>
<evidence type="ECO:0000313" key="3">
    <source>
        <dbReference type="Proteomes" id="UP000236232"/>
    </source>
</evidence>
<name>A0ABX4Y9K1_9PSED</name>
<dbReference type="Pfam" id="PF00561">
    <property type="entry name" value="Abhydrolase_1"/>
    <property type="match status" value="1"/>
</dbReference>
<dbReference type="PANTHER" id="PTHR43798:SF33">
    <property type="entry name" value="HYDROLASE, PUTATIVE (AFU_ORTHOLOGUE AFUA_2G14860)-RELATED"/>
    <property type="match status" value="1"/>
</dbReference>
<dbReference type="PRINTS" id="PR00111">
    <property type="entry name" value="ABHYDROLASE"/>
</dbReference>
<comment type="caution">
    <text evidence="2">The sequence shown here is derived from an EMBL/GenBank/DDBJ whole genome shotgun (WGS) entry which is preliminary data.</text>
</comment>
<dbReference type="Gene3D" id="3.40.50.1820">
    <property type="entry name" value="alpha/beta hydrolase"/>
    <property type="match status" value="1"/>
</dbReference>
<keyword evidence="3" id="KW-1185">Reference proteome</keyword>
<dbReference type="InterPro" id="IPR000073">
    <property type="entry name" value="AB_hydrolase_1"/>
</dbReference>
<evidence type="ECO:0000259" key="1">
    <source>
        <dbReference type="Pfam" id="PF00561"/>
    </source>
</evidence>
<protein>
    <submittedName>
        <fullName evidence="2">Alpha/beta hydrolase</fullName>
    </submittedName>
</protein>